<sequence length="359" mass="39145">MTFESDPAQPAPQSGPAQPDPAQPDPTQPAATRKRRLALILVSSAVVLVIIAVAAVIAVAHFSGQQRKENLQALKDGHLTALVDARGKLQPAANAYLAAYKKARNAPASQEEAEKNSAKERDAFQQAVNDARAALSTVKNAQSPADGGVGVAVGQLEESYQGFIDHMEGLVESYPQFEGLFREDGAGCNGLFVGSKAATLRERQTLLGQAAGPCREAVDQLKESKNVAYVEFARTLDNRVAQLESNAEITAKSEENYNEFVKIKDQMTQKVDDATARNASDEEFRKIADELKVLNTRIRNNRSEFDFAAKRYLSGVKEMPTLVEEVFSKKIPAEIKSYESVIPLRTQILKDAVDVELVE</sequence>
<feature type="compositionally biased region" description="Pro residues" evidence="1">
    <location>
        <begin position="18"/>
        <end position="27"/>
    </location>
</feature>
<feature type="region of interest" description="Disordered" evidence="1">
    <location>
        <begin position="1"/>
        <end position="31"/>
    </location>
</feature>
<feature type="transmembrane region" description="Helical" evidence="2">
    <location>
        <begin position="37"/>
        <end position="62"/>
    </location>
</feature>
<keyword evidence="2" id="KW-1133">Transmembrane helix</keyword>
<keyword evidence="2" id="KW-0472">Membrane</keyword>
<reference evidence="3 4" key="1">
    <citation type="journal article" date="2024" name="Appl. Microbiol. Biotechnol.">
        <title>Biosynthetic gene clusters with biotechnological applications in novel Antarctic isolates from Actinomycetota.</title>
        <authorList>
            <person name="Bruna P."/>
            <person name="Nunez-Montero K."/>
            <person name="Contreras M.J."/>
            <person name="Leal K."/>
            <person name="Garcia M."/>
            <person name="Abanto M."/>
            <person name="Barrientos L."/>
        </authorList>
    </citation>
    <scope>NUCLEOTIDE SEQUENCE [LARGE SCALE GENOMIC DNA]</scope>
    <source>
        <strain evidence="3 4">Se16.17</strain>
    </source>
</reference>
<proteinExistence type="predicted"/>
<dbReference type="Proteomes" id="UP001448614">
    <property type="component" value="Unassembled WGS sequence"/>
</dbReference>
<accession>A0ABV0GNA9</accession>
<evidence type="ECO:0000256" key="1">
    <source>
        <dbReference type="SAM" id="MobiDB-lite"/>
    </source>
</evidence>
<protein>
    <submittedName>
        <fullName evidence="3">Uncharacterized protein</fullName>
    </submittedName>
</protein>
<evidence type="ECO:0000256" key="2">
    <source>
        <dbReference type="SAM" id="Phobius"/>
    </source>
</evidence>
<name>A0ABV0GNA9_PAENI</name>
<dbReference type="RefSeq" id="WP_347781778.1">
    <property type="nucleotide sequence ID" value="NZ_JBBMFV010000004.1"/>
</dbReference>
<gene>
    <name evidence="3" type="ORF">V3C41_02680</name>
</gene>
<organism evidence="3 4">
    <name type="scientific">Paenarthrobacter nicotinovorans</name>
    <name type="common">Arthrobacter nicotinovorans</name>
    <dbReference type="NCBI Taxonomy" id="29320"/>
    <lineage>
        <taxon>Bacteria</taxon>
        <taxon>Bacillati</taxon>
        <taxon>Actinomycetota</taxon>
        <taxon>Actinomycetes</taxon>
        <taxon>Micrococcales</taxon>
        <taxon>Micrococcaceae</taxon>
        <taxon>Paenarthrobacter</taxon>
    </lineage>
</organism>
<dbReference type="EMBL" id="JBBMFV010000004">
    <property type="protein sequence ID" value="MEO3939973.1"/>
    <property type="molecule type" value="Genomic_DNA"/>
</dbReference>
<keyword evidence="2" id="KW-0812">Transmembrane</keyword>
<keyword evidence="4" id="KW-1185">Reference proteome</keyword>
<evidence type="ECO:0000313" key="4">
    <source>
        <dbReference type="Proteomes" id="UP001448614"/>
    </source>
</evidence>
<comment type="caution">
    <text evidence="3">The sequence shown here is derived from an EMBL/GenBank/DDBJ whole genome shotgun (WGS) entry which is preliminary data.</text>
</comment>
<feature type="compositionally biased region" description="Low complexity" evidence="1">
    <location>
        <begin position="1"/>
        <end position="17"/>
    </location>
</feature>
<evidence type="ECO:0000313" key="3">
    <source>
        <dbReference type="EMBL" id="MEO3939973.1"/>
    </source>
</evidence>